<keyword evidence="3" id="KW-1185">Reference proteome</keyword>
<comment type="caution">
    <text evidence="2">The sequence shown here is derived from an EMBL/GenBank/DDBJ whole genome shotgun (WGS) entry which is preliminary data.</text>
</comment>
<evidence type="ECO:0000313" key="3">
    <source>
        <dbReference type="Proteomes" id="UP001374579"/>
    </source>
</evidence>
<name>A0AAN9BV39_9CAEN</name>
<protein>
    <submittedName>
        <fullName evidence="2">Uncharacterized protein</fullName>
    </submittedName>
</protein>
<reference evidence="2 3" key="1">
    <citation type="submission" date="2024-02" db="EMBL/GenBank/DDBJ databases">
        <title>Chromosome-scale genome assembly of the rough periwinkle Littorina saxatilis.</title>
        <authorList>
            <person name="De Jode A."/>
            <person name="Faria R."/>
            <person name="Formenti G."/>
            <person name="Sims Y."/>
            <person name="Smith T.P."/>
            <person name="Tracey A."/>
            <person name="Wood J.M.D."/>
            <person name="Zagrodzka Z.B."/>
            <person name="Johannesson K."/>
            <person name="Butlin R.K."/>
            <person name="Leder E.H."/>
        </authorList>
    </citation>
    <scope>NUCLEOTIDE SEQUENCE [LARGE SCALE GENOMIC DNA]</scope>
    <source>
        <strain evidence="2">Snail1</strain>
        <tissue evidence="2">Muscle</tissue>
    </source>
</reference>
<sequence length="123" mass="14095">MLRKMVGEDEKLTAKSKVDLARLPPCRAALQPHNKRVNHRVALYKRAHIAIVEKPKPYDEGQGWMRNAKDLLEPIWSSKPILPASLIDLLAAIDPKDKETEDEEDMEVDEVDFDAMFESDEEL</sequence>
<organism evidence="2 3">
    <name type="scientific">Littorina saxatilis</name>
    <dbReference type="NCBI Taxonomy" id="31220"/>
    <lineage>
        <taxon>Eukaryota</taxon>
        <taxon>Metazoa</taxon>
        <taxon>Spiralia</taxon>
        <taxon>Lophotrochozoa</taxon>
        <taxon>Mollusca</taxon>
        <taxon>Gastropoda</taxon>
        <taxon>Caenogastropoda</taxon>
        <taxon>Littorinimorpha</taxon>
        <taxon>Littorinoidea</taxon>
        <taxon>Littorinidae</taxon>
        <taxon>Littorina</taxon>
    </lineage>
</organism>
<accession>A0AAN9BV39</accession>
<proteinExistence type="predicted"/>
<gene>
    <name evidence="2" type="ORF">V1264_011464</name>
</gene>
<evidence type="ECO:0000256" key="1">
    <source>
        <dbReference type="SAM" id="MobiDB-lite"/>
    </source>
</evidence>
<feature type="compositionally biased region" description="Acidic residues" evidence="1">
    <location>
        <begin position="100"/>
        <end position="123"/>
    </location>
</feature>
<dbReference type="Proteomes" id="UP001374579">
    <property type="component" value="Unassembled WGS sequence"/>
</dbReference>
<feature type="region of interest" description="Disordered" evidence="1">
    <location>
        <begin position="96"/>
        <end position="123"/>
    </location>
</feature>
<evidence type="ECO:0000313" key="2">
    <source>
        <dbReference type="EMBL" id="KAK7111914.1"/>
    </source>
</evidence>
<dbReference type="AlphaFoldDB" id="A0AAN9BV39"/>
<dbReference type="EMBL" id="JBAMIC010000002">
    <property type="protein sequence ID" value="KAK7111914.1"/>
    <property type="molecule type" value="Genomic_DNA"/>
</dbReference>